<dbReference type="Proteomes" id="UP000092528">
    <property type="component" value="Chromosome 2"/>
</dbReference>
<keyword evidence="2" id="KW-1185">Reference proteome</keyword>
<sequence>MNEYQKKMMIYRFQLAVYYMKPLAKLLLLAFICSTAYVAYTDDVSIVTAMGVVKENFIDGAEWTYNSGFNVISDFLWHTGITKTYEFESSAF</sequence>
<evidence type="ECO:0000313" key="2">
    <source>
        <dbReference type="Proteomes" id="UP000092528"/>
    </source>
</evidence>
<reference evidence="1 2" key="1">
    <citation type="submission" date="2016-07" db="EMBL/GenBank/DDBJ databases">
        <title>Genome sequencing of Vibrio scophthalmi strain VS-05, an isolated from Paralichthys olivaceus.</title>
        <authorList>
            <person name="Han H.-J."/>
        </authorList>
    </citation>
    <scope>NUCLEOTIDE SEQUENCE [LARGE SCALE GENOMIC DNA]</scope>
    <source>
        <strain evidence="1 2">VS-05</strain>
    </source>
</reference>
<evidence type="ECO:0000313" key="1">
    <source>
        <dbReference type="EMBL" id="ANU38710.1"/>
    </source>
</evidence>
<accession>A0A1C7FFC9</accession>
<name>A0A1C7FFC9_9VIBR</name>
<dbReference type="AlphaFoldDB" id="A0A1C7FFC9"/>
<dbReference type="EMBL" id="CP016415">
    <property type="protein sequence ID" value="ANU38710.1"/>
    <property type="molecule type" value="Genomic_DNA"/>
</dbReference>
<dbReference type="RefSeq" id="WP_065546447.1">
    <property type="nucleotide sequence ID" value="NZ_CP016415.1"/>
</dbReference>
<protein>
    <submittedName>
        <fullName evidence="1">Uncharacterized protein</fullName>
    </submittedName>
</protein>
<proteinExistence type="predicted"/>
<gene>
    <name evidence="1" type="ORF">VSVS05_03673</name>
</gene>
<organism evidence="1 2">
    <name type="scientific">Vibrio scophthalmi</name>
    <dbReference type="NCBI Taxonomy" id="45658"/>
    <lineage>
        <taxon>Bacteria</taxon>
        <taxon>Pseudomonadati</taxon>
        <taxon>Pseudomonadota</taxon>
        <taxon>Gammaproteobacteria</taxon>
        <taxon>Vibrionales</taxon>
        <taxon>Vibrionaceae</taxon>
        <taxon>Vibrio</taxon>
    </lineage>
</organism>